<evidence type="ECO:0000256" key="5">
    <source>
        <dbReference type="ARBA" id="ARBA00022741"/>
    </source>
</evidence>
<feature type="transmembrane region" description="Helical" evidence="10">
    <location>
        <begin position="54"/>
        <end position="83"/>
    </location>
</feature>
<evidence type="ECO:0000256" key="8">
    <source>
        <dbReference type="ARBA" id="ARBA00023012"/>
    </source>
</evidence>
<keyword evidence="3" id="KW-0597">Phosphoprotein</keyword>
<evidence type="ECO:0000256" key="1">
    <source>
        <dbReference type="ARBA" id="ARBA00000085"/>
    </source>
</evidence>
<accession>A0A0M9BT32</accession>
<keyword evidence="8" id="KW-0902">Two-component regulatory system</keyword>
<dbReference type="PANTHER" id="PTHR24421:SF10">
    <property type="entry name" value="NITRATE_NITRITE SENSOR PROTEIN NARQ"/>
    <property type="match status" value="1"/>
</dbReference>
<dbReference type="InterPro" id="IPR050482">
    <property type="entry name" value="Sensor_HK_TwoCompSys"/>
</dbReference>
<reference evidence="13 14" key="1">
    <citation type="submission" date="2015-08" db="EMBL/GenBank/DDBJ databases">
        <title>Draft genome sequence of cellulolytic and xylanolytic Paenibacillus sp. A59, isolated from a decaying forest soil from Patagonia, Argentina.</title>
        <authorList>
            <person name="Ghio S."/>
            <person name="Caceres A.M."/>
            <person name="Talia P."/>
            <person name="Grasso D."/>
            <person name="Campos E."/>
        </authorList>
    </citation>
    <scope>NUCLEOTIDE SEQUENCE [LARGE SCALE GENOMIC DNA]</scope>
    <source>
        <strain evidence="13 14">A59</strain>
    </source>
</reference>
<dbReference type="EMBL" id="LITU01000034">
    <property type="protein sequence ID" value="KOY17786.1"/>
    <property type="molecule type" value="Genomic_DNA"/>
</dbReference>
<evidence type="ECO:0000259" key="12">
    <source>
        <dbReference type="Pfam" id="PF07730"/>
    </source>
</evidence>
<gene>
    <name evidence="13" type="ORF">AMS66_04020</name>
</gene>
<comment type="caution">
    <text evidence="13">The sequence shown here is derived from an EMBL/GenBank/DDBJ whole genome shotgun (WGS) entry which is preliminary data.</text>
</comment>
<proteinExistence type="predicted"/>
<evidence type="ECO:0000256" key="10">
    <source>
        <dbReference type="SAM" id="Phobius"/>
    </source>
</evidence>
<keyword evidence="10" id="KW-1133">Transmembrane helix</keyword>
<protein>
    <recommendedName>
        <fullName evidence="2">histidine kinase</fullName>
        <ecNumber evidence="2">2.7.13.3</ecNumber>
    </recommendedName>
</protein>
<dbReference type="SUPFAM" id="SSF55874">
    <property type="entry name" value="ATPase domain of HSP90 chaperone/DNA topoisomerase II/histidine kinase"/>
    <property type="match status" value="1"/>
</dbReference>
<dbReference type="GO" id="GO:0005524">
    <property type="term" value="F:ATP binding"/>
    <property type="evidence" value="ECO:0007669"/>
    <property type="project" value="UniProtKB-KW"/>
</dbReference>
<feature type="coiled-coil region" evidence="9">
    <location>
        <begin position="167"/>
        <end position="201"/>
    </location>
</feature>
<dbReference type="OrthoDB" id="199946at2"/>
<dbReference type="GO" id="GO:0046983">
    <property type="term" value="F:protein dimerization activity"/>
    <property type="evidence" value="ECO:0007669"/>
    <property type="project" value="InterPro"/>
</dbReference>
<organism evidence="13 14">
    <name type="scientific">Paenibacillus xylanivorans</name>
    <dbReference type="NCBI Taxonomy" id="1705561"/>
    <lineage>
        <taxon>Bacteria</taxon>
        <taxon>Bacillati</taxon>
        <taxon>Bacillota</taxon>
        <taxon>Bacilli</taxon>
        <taxon>Bacillales</taxon>
        <taxon>Paenibacillaceae</taxon>
        <taxon>Paenibacillus</taxon>
    </lineage>
</organism>
<dbReference type="InterPro" id="IPR003594">
    <property type="entry name" value="HATPase_dom"/>
</dbReference>
<feature type="transmembrane region" description="Helical" evidence="10">
    <location>
        <begin position="30"/>
        <end position="47"/>
    </location>
</feature>
<evidence type="ECO:0000256" key="7">
    <source>
        <dbReference type="ARBA" id="ARBA00022840"/>
    </source>
</evidence>
<evidence type="ECO:0000259" key="11">
    <source>
        <dbReference type="Pfam" id="PF02518"/>
    </source>
</evidence>
<dbReference type="GO" id="GO:0000155">
    <property type="term" value="F:phosphorelay sensor kinase activity"/>
    <property type="evidence" value="ECO:0007669"/>
    <property type="project" value="InterPro"/>
</dbReference>
<keyword evidence="14" id="KW-1185">Reference proteome</keyword>
<keyword evidence="6" id="KW-0418">Kinase</keyword>
<keyword evidence="10" id="KW-0812">Transmembrane</keyword>
<dbReference type="AlphaFoldDB" id="A0A0M9BT32"/>
<keyword evidence="7" id="KW-0067">ATP-binding</keyword>
<dbReference type="Pfam" id="PF07730">
    <property type="entry name" value="HisKA_3"/>
    <property type="match status" value="1"/>
</dbReference>
<evidence type="ECO:0000256" key="6">
    <source>
        <dbReference type="ARBA" id="ARBA00022777"/>
    </source>
</evidence>
<dbReference type="InterPro" id="IPR036890">
    <property type="entry name" value="HATPase_C_sf"/>
</dbReference>
<feature type="transmembrane region" description="Helical" evidence="10">
    <location>
        <begin position="5"/>
        <end position="24"/>
    </location>
</feature>
<evidence type="ECO:0000313" key="14">
    <source>
        <dbReference type="Proteomes" id="UP000037688"/>
    </source>
</evidence>
<dbReference type="PANTHER" id="PTHR24421">
    <property type="entry name" value="NITRATE/NITRITE SENSOR PROTEIN NARX-RELATED"/>
    <property type="match status" value="1"/>
</dbReference>
<dbReference type="CDD" id="cd16917">
    <property type="entry name" value="HATPase_UhpB-NarQ-NarX-like"/>
    <property type="match status" value="1"/>
</dbReference>
<evidence type="ECO:0000256" key="4">
    <source>
        <dbReference type="ARBA" id="ARBA00022679"/>
    </source>
</evidence>
<keyword evidence="4" id="KW-0808">Transferase</keyword>
<name>A0A0M9BT32_9BACL</name>
<keyword evidence="10" id="KW-0472">Membrane</keyword>
<evidence type="ECO:0000256" key="2">
    <source>
        <dbReference type="ARBA" id="ARBA00012438"/>
    </source>
</evidence>
<comment type="catalytic activity">
    <reaction evidence="1">
        <text>ATP + protein L-histidine = ADP + protein N-phospho-L-histidine.</text>
        <dbReference type="EC" id="2.7.13.3"/>
    </reaction>
</comment>
<dbReference type="EC" id="2.7.13.3" evidence="2"/>
<feature type="domain" description="Signal transduction histidine kinase subgroup 3 dimerisation and phosphoacceptor" evidence="12">
    <location>
        <begin position="203"/>
        <end position="268"/>
    </location>
</feature>
<sequence>MPMRLLQYGLLIVPAVLYILVLPLEQEDSYTLYIIIALGLAVWKDFTRSSMQRLLLVAEILFSCWLIALYGPFMFFLSLSALYVYMYRLDGAQRWLMLAIQLIASNIALHWYYAPPQGLHAWLSIHPNEVTPFTQETIARVAGNLLLLITSTLSWQGSRSASSRGQLEQVYDELRSKHYELQEAREQLLQFTKQLEGTAQVEERTRISRQLHDDIGHRLIRTKMMSEAALLTIPIHPEQGTEMVKQIRDQLAASMDDMRTTLHKLRPSSYISDAYALDRLLEDVGRETGVKTIYEVRGHSHVLYPSMQIVLYKNAKEAVTNALRHGNATTITVELEFGEREICMAVSNDGKIHTLSTKEQTKASHEESRANPSVKAEFTGIGMGLEGMRLRTQLVGGKLEIKPDYPYTVITRLPMTNKAELI</sequence>
<evidence type="ECO:0000313" key="13">
    <source>
        <dbReference type="EMBL" id="KOY17786.1"/>
    </source>
</evidence>
<dbReference type="Pfam" id="PF02518">
    <property type="entry name" value="HATPase_c"/>
    <property type="match status" value="1"/>
</dbReference>
<evidence type="ECO:0000256" key="9">
    <source>
        <dbReference type="SAM" id="Coils"/>
    </source>
</evidence>
<feature type="domain" description="Histidine kinase/HSP90-like ATPase" evidence="11">
    <location>
        <begin position="315"/>
        <end position="416"/>
    </location>
</feature>
<dbReference type="Gene3D" id="3.30.565.10">
    <property type="entry name" value="Histidine kinase-like ATPase, C-terminal domain"/>
    <property type="match status" value="1"/>
</dbReference>
<dbReference type="Proteomes" id="UP000037688">
    <property type="component" value="Unassembled WGS sequence"/>
</dbReference>
<dbReference type="PATRIC" id="fig|1705561.3.peg.467"/>
<keyword evidence="9" id="KW-0175">Coiled coil</keyword>
<feature type="transmembrane region" description="Helical" evidence="10">
    <location>
        <begin position="95"/>
        <end position="114"/>
    </location>
</feature>
<dbReference type="Gene3D" id="1.20.5.1930">
    <property type="match status" value="1"/>
</dbReference>
<keyword evidence="5" id="KW-0547">Nucleotide-binding</keyword>
<dbReference type="RefSeq" id="WP_053779561.1">
    <property type="nucleotide sequence ID" value="NZ_LITU01000034.1"/>
</dbReference>
<dbReference type="InterPro" id="IPR011712">
    <property type="entry name" value="Sig_transdc_His_kin_sub3_dim/P"/>
</dbReference>
<evidence type="ECO:0000256" key="3">
    <source>
        <dbReference type="ARBA" id="ARBA00022553"/>
    </source>
</evidence>
<dbReference type="GO" id="GO:0016020">
    <property type="term" value="C:membrane"/>
    <property type="evidence" value="ECO:0007669"/>
    <property type="project" value="InterPro"/>
</dbReference>